<protein>
    <submittedName>
        <fullName evidence="5">Putative acyltransferase domain-containing protein</fullName>
    </submittedName>
</protein>
<dbReference type="PROSITE" id="PS51186">
    <property type="entry name" value="GNAT"/>
    <property type="match status" value="1"/>
</dbReference>
<dbReference type="CDD" id="cd04301">
    <property type="entry name" value="NAT_SF"/>
    <property type="match status" value="1"/>
</dbReference>
<reference evidence="5 6" key="1">
    <citation type="journal article" date="2018" name="BMC Genomics">
        <title>Comparative genome analyses reveal sequence features reflecting distinct modes of host-adaptation between dicot and monocot powdery mildew.</title>
        <authorList>
            <person name="Wu Y."/>
            <person name="Ma X."/>
            <person name="Pan Z."/>
            <person name="Kale S.D."/>
            <person name="Song Y."/>
            <person name="King H."/>
            <person name="Zhang Q."/>
            <person name="Presley C."/>
            <person name="Deng X."/>
            <person name="Wei C.I."/>
            <person name="Xiao S."/>
        </authorList>
    </citation>
    <scope>NUCLEOTIDE SEQUENCE [LARGE SCALE GENOMIC DNA]</scope>
    <source>
        <strain evidence="5">UMSG1</strain>
    </source>
</reference>
<dbReference type="SUPFAM" id="SSF55729">
    <property type="entry name" value="Acyl-CoA N-acyltransferases (Nat)"/>
    <property type="match status" value="1"/>
</dbReference>
<organism evidence="5 6">
    <name type="scientific">Golovinomyces cichoracearum</name>
    <dbReference type="NCBI Taxonomy" id="62708"/>
    <lineage>
        <taxon>Eukaryota</taxon>
        <taxon>Fungi</taxon>
        <taxon>Dikarya</taxon>
        <taxon>Ascomycota</taxon>
        <taxon>Pezizomycotina</taxon>
        <taxon>Leotiomycetes</taxon>
        <taxon>Erysiphales</taxon>
        <taxon>Erysiphaceae</taxon>
        <taxon>Golovinomyces</taxon>
    </lineage>
</organism>
<feature type="region of interest" description="Disordered" evidence="3">
    <location>
        <begin position="336"/>
        <end position="366"/>
    </location>
</feature>
<dbReference type="PANTHER" id="PTHR42919">
    <property type="entry name" value="N-ALPHA-ACETYLTRANSFERASE"/>
    <property type="match status" value="1"/>
</dbReference>
<evidence type="ECO:0000256" key="3">
    <source>
        <dbReference type="SAM" id="MobiDB-lite"/>
    </source>
</evidence>
<name>A0A420INY0_9PEZI</name>
<proteinExistence type="predicted"/>
<comment type="caution">
    <text evidence="5">The sequence shown here is derived from an EMBL/GenBank/DDBJ whole genome shotgun (WGS) entry which is preliminary data.</text>
</comment>
<evidence type="ECO:0000256" key="2">
    <source>
        <dbReference type="ARBA" id="ARBA00023315"/>
    </source>
</evidence>
<dbReference type="Gene3D" id="3.40.630.30">
    <property type="match status" value="1"/>
</dbReference>
<gene>
    <name evidence="5" type="ORF">GcM1_229102</name>
</gene>
<dbReference type="EMBL" id="MCBS01022901">
    <property type="protein sequence ID" value="RKF76217.1"/>
    <property type="molecule type" value="Genomic_DNA"/>
</dbReference>
<evidence type="ECO:0000259" key="4">
    <source>
        <dbReference type="PROSITE" id="PS51186"/>
    </source>
</evidence>
<dbReference type="InterPro" id="IPR016181">
    <property type="entry name" value="Acyl_CoA_acyltransferase"/>
</dbReference>
<dbReference type="GO" id="GO:0016747">
    <property type="term" value="F:acyltransferase activity, transferring groups other than amino-acyl groups"/>
    <property type="evidence" value="ECO:0007669"/>
    <property type="project" value="InterPro"/>
</dbReference>
<dbReference type="PANTHER" id="PTHR42919:SF8">
    <property type="entry name" value="N-ALPHA-ACETYLTRANSFERASE 50"/>
    <property type="match status" value="1"/>
</dbReference>
<feature type="region of interest" description="Disordered" evidence="3">
    <location>
        <begin position="25"/>
        <end position="55"/>
    </location>
</feature>
<keyword evidence="2 5" id="KW-0012">Acyltransferase</keyword>
<dbReference type="Proteomes" id="UP000285326">
    <property type="component" value="Unassembled WGS sequence"/>
</dbReference>
<feature type="compositionally biased region" description="Low complexity" evidence="3">
    <location>
        <begin position="28"/>
        <end position="42"/>
    </location>
</feature>
<evidence type="ECO:0000313" key="5">
    <source>
        <dbReference type="EMBL" id="RKF76217.1"/>
    </source>
</evidence>
<dbReference type="AlphaFoldDB" id="A0A420INY0"/>
<dbReference type="InterPro" id="IPR051556">
    <property type="entry name" value="N-term/lysine_N-AcTrnsfr"/>
</dbReference>
<dbReference type="GO" id="GO:0007064">
    <property type="term" value="P:mitotic sister chromatid cohesion"/>
    <property type="evidence" value="ECO:0007669"/>
    <property type="project" value="TreeGrafter"/>
</dbReference>
<accession>A0A420INY0</accession>
<dbReference type="Pfam" id="PF00583">
    <property type="entry name" value="Acetyltransf_1"/>
    <property type="match status" value="1"/>
</dbReference>
<keyword evidence="1 5" id="KW-0808">Transferase</keyword>
<evidence type="ECO:0000313" key="6">
    <source>
        <dbReference type="Proteomes" id="UP000285326"/>
    </source>
</evidence>
<dbReference type="InterPro" id="IPR000182">
    <property type="entry name" value="GNAT_dom"/>
</dbReference>
<sequence>MDTNALSVNYQTSIRAFFQPCRQPKIPSTGSASDSVSSSTSGLRPKDTCSLSQGATPTCLKKPEILQYGPIPSQLSSGLPSQAAISTITHSQIQPLRRINDILLPISYPDSFYNKILSPDPPISFSHVITWSDPECKVIGGVVCRLDLATSCPDTGAERSLIKNMEGYNSIYIQTLVLLSPYRGKGLASEALRAVIELATKHQELKIGSLYAHVWTENKEALEWYTARGFKREGNLIQGYYRRLKPDTAWMLRRQLTTKDYLANFDSPSFSKEPSITKIKTTPSKIGSALSTRVPKPFSAIRSFQEKGPDREWNDLPKEVLSDCPRNSDTKILIKESLSHNEAPQEIGPGGRRRKKRVYPTAAFGS</sequence>
<feature type="domain" description="N-acetyltransferase" evidence="4">
    <location>
        <begin position="83"/>
        <end position="257"/>
    </location>
</feature>
<evidence type="ECO:0000256" key="1">
    <source>
        <dbReference type="ARBA" id="ARBA00022679"/>
    </source>
</evidence>
<dbReference type="GO" id="GO:0031415">
    <property type="term" value="C:NatA complex"/>
    <property type="evidence" value="ECO:0007669"/>
    <property type="project" value="TreeGrafter"/>
</dbReference>